<sequence>MAASFPFIALIAASMGGWVAAPAPQPRAGVARPPVKAPAVPQRAITDPITRFTLANGLTVVVQTNRRVPLITATLVYNVGSKDEKPGQHGYAHLFEHLMLDGSEHWNRHSFDSLRDLGASDYNAVTNQDETRFYETFPSAALERVLFLEADRMGHIGGALTADRVRREVGVVLNEKRQRAARPDGTTDAISFADLYPADHPYRHSTIGEEADLNAVTVEAARQWFDRFYGPSNATLILAGDVTGDDARRLVEKYFGGLAPRLPLDRLLTRSVPLAGAVRREIHRVVPRGRIDATYIAPPQGSPDIASFDLTAHIMAAGARSRLNRRLVEQLGIANGVFPTFEEGQLSSRMGFVVDGIPAEQMVRAEAEIDAVIAEYAANGPTPAELAAAQAARIQYMVGLQGSTSGKAFLLARAAGQTADPNYAETYFRQLREATPDRVRKAVAPVYGGPGYRLIARPKPQLRAVSGGYDLTRGAPPMGPMAPIVFPAVERVQLFNGLQVLLVPRPGSMTDVVRLRFDDAGFAGPSRQIASLAFDLLAGTQTTPDQRARAERAERLNSRFGAMVEPDHADLTMNWSAAERTHGIALLGDLLTKPDLTPEAVAAAKQARTAKLREAQSNGNALAERALNAALYGEGHPLAGGQPVGGIDAGQVREWVRGHVRPDRATLYVAADTTMATLRPLLEAALTGWTAIGPAAPTPEMPPARGAPTPSLTVIDQPEASQTYIMAGRLLPRAERPDGIDATAAWAANEVYGGNPTARIGSNLRVDKGWTYGIGSGLYATRGERHWILAGTVERDHSGDAVAELIKEMRGLTGDRPPEQAELDRIASAAANQNAARLEGDSDLLAAMADAQSDGLPHDDVVRQPARLRALTLEQLRAASALLADPDKVHWVLVGDWQRIRDQFARMKLGTPVVVPLGP</sequence>
<dbReference type="RefSeq" id="WP_066689574.1">
    <property type="nucleotide sequence ID" value="NZ_LQQO01000010.1"/>
</dbReference>
<evidence type="ECO:0000256" key="4">
    <source>
        <dbReference type="ARBA" id="ARBA00022833"/>
    </source>
</evidence>
<evidence type="ECO:0000259" key="8">
    <source>
        <dbReference type="Pfam" id="PF05193"/>
    </source>
</evidence>
<evidence type="ECO:0000256" key="6">
    <source>
        <dbReference type="SAM" id="SignalP"/>
    </source>
</evidence>
<dbReference type="PANTHER" id="PTHR43690:SF17">
    <property type="entry name" value="PROTEIN YHJJ"/>
    <property type="match status" value="1"/>
</dbReference>
<dbReference type="InterPro" id="IPR050626">
    <property type="entry name" value="Peptidase_M16"/>
</dbReference>
<keyword evidence="4" id="KW-0862">Zinc</keyword>
<evidence type="ECO:0000259" key="7">
    <source>
        <dbReference type="Pfam" id="PF00675"/>
    </source>
</evidence>
<keyword evidence="2" id="KW-0645">Protease</keyword>
<comment type="caution">
    <text evidence="9">The sequence shown here is derived from an EMBL/GenBank/DDBJ whole genome shotgun (WGS) entry which is preliminary data.</text>
</comment>
<evidence type="ECO:0000256" key="5">
    <source>
        <dbReference type="ARBA" id="ARBA00023049"/>
    </source>
</evidence>
<comment type="similarity">
    <text evidence="1">Belongs to the peptidase M16 family.</text>
</comment>
<feature type="signal peptide" evidence="6">
    <location>
        <begin position="1"/>
        <end position="20"/>
    </location>
</feature>
<protein>
    <recommendedName>
        <fullName evidence="11">Peptidase M16</fullName>
    </recommendedName>
</protein>
<evidence type="ECO:0000256" key="1">
    <source>
        <dbReference type="ARBA" id="ARBA00007261"/>
    </source>
</evidence>
<gene>
    <name evidence="9" type="ORF">AVT10_12960</name>
</gene>
<evidence type="ECO:0000313" key="9">
    <source>
        <dbReference type="EMBL" id="KZE16009.1"/>
    </source>
</evidence>
<organism evidence="9 10">
    <name type="scientific">Sphingomonas hankookensis</name>
    <dbReference type="NCBI Taxonomy" id="563996"/>
    <lineage>
        <taxon>Bacteria</taxon>
        <taxon>Pseudomonadati</taxon>
        <taxon>Pseudomonadota</taxon>
        <taxon>Alphaproteobacteria</taxon>
        <taxon>Sphingomonadales</taxon>
        <taxon>Sphingomonadaceae</taxon>
        <taxon>Sphingomonas</taxon>
    </lineage>
</organism>
<keyword evidence="3" id="KW-0378">Hydrolase</keyword>
<proteinExistence type="inferred from homology"/>
<dbReference type="EMBL" id="LQQO01000010">
    <property type="protein sequence ID" value="KZE16009.1"/>
    <property type="molecule type" value="Genomic_DNA"/>
</dbReference>
<dbReference type="InterPro" id="IPR011765">
    <property type="entry name" value="Pept_M16_N"/>
</dbReference>
<dbReference type="Pfam" id="PF00675">
    <property type="entry name" value="Peptidase_M16"/>
    <property type="match status" value="1"/>
</dbReference>
<evidence type="ECO:0000256" key="2">
    <source>
        <dbReference type="ARBA" id="ARBA00022670"/>
    </source>
</evidence>
<dbReference type="InterPro" id="IPR011249">
    <property type="entry name" value="Metalloenz_LuxS/M16"/>
</dbReference>
<dbReference type="Pfam" id="PF05193">
    <property type="entry name" value="Peptidase_M16_C"/>
    <property type="match status" value="2"/>
</dbReference>
<dbReference type="SUPFAM" id="SSF63411">
    <property type="entry name" value="LuxS/MPP-like metallohydrolase"/>
    <property type="match status" value="4"/>
</dbReference>
<name>A0ABR5YE13_9SPHN</name>
<keyword evidence="5" id="KW-0482">Metalloprotease</keyword>
<feature type="chain" id="PRO_5047248288" description="Peptidase M16" evidence="6">
    <location>
        <begin position="21"/>
        <end position="919"/>
    </location>
</feature>
<dbReference type="Proteomes" id="UP000076609">
    <property type="component" value="Unassembled WGS sequence"/>
</dbReference>
<accession>A0ABR5YE13</accession>
<feature type="domain" description="Peptidase M16 C-terminal" evidence="8">
    <location>
        <begin position="216"/>
        <end position="392"/>
    </location>
</feature>
<evidence type="ECO:0008006" key="11">
    <source>
        <dbReference type="Google" id="ProtNLM"/>
    </source>
</evidence>
<evidence type="ECO:0000313" key="10">
    <source>
        <dbReference type="Proteomes" id="UP000076609"/>
    </source>
</evidence>
<reference evidence="10" key="1">
    <citation type="submission" date="2016-01" db="EMBL/GenBank/DDBJ databases">
        <title>Draft genome of Chromobacterium sp. F49.</title>
        <authorList>
            <person name="Hong K.W."/>
        </authorList>
    </citation>
    <scope>NUCLEOTIDE SEQUENCE [LARGE SCALE GENOMIC DNA]</scope>
    <source>
        <strain evidence="10">CN3</strain>
    </source>
</reference>
<dbReference type="Gene3D" id="3.30.830.10">
    <property type="entry name" value="Metalloenzyme, LuxS/M16 peptidase-like"/>
    <property type="match status" value="4"/>
</dbReference>
<keyword evidence="10" id="KW-1185">Reference proteome</keyword>
<keyword evidence="6" id="KW-0732">Signal</keyword>
<feature type="domain" description="Peptidase M16 N-terminal" evidence="7">
    <location>
        <begin position="60"/>
        <end position="178"/>
    </location>
</feature>
<feature type="domain" description="Peptidase M16 C-terminal" evidence="8">
    <location>
        <begin position="647"/>
        <end position="827"/>
    </location>
</feature>
<dbReference type="PANTHER" id="PTHR43690">
    <property type="entry name" value="NARDILYSIN"/>
    <property type="match status" value="1"/>
</dbReference>
<dbReference type="InterPro" id="IPR007863">
    <property type="entry name" value="Peptidase_M16_C"/>
</dbReference>
<evidence type="ECO:0000256" key="3">
    <source>
        <dbReference type="ARBA" id="ARBA00022801"/>
    </source>
</evidence>